<dbReference type="PRINTS" id="PR00146">
    <property type="entry name" value="DHPICSNTHASE"/>
</dbReference>
<dbReference type="InterPro" id="IPR002220">
    <property type="entry name" value="DapA-like"/>
</dbReference>
<dbReference type="GO" id="GO:0018813">
    <property type="term" value="F:trans-o-hydroxybenzylidenepyruvate hydratase-aldolase activity"/>
    <property type="evidence" value="ECO:0007669"/>
    <property type="project" value="UniProtKB-EC"/>
</dbReference>
<reference evidence="5 6" key="1">
    <citation type="submission" date="2019-11" db="EMBL/GenBank/DDBJ databases">
        <title>Genome sequence of Moorella glycerini DSM11254.</title>
        <authorList>
            <person name="Poehlein A."/>
            <person name="Boeer T."/>
            <person name="Daniel R."/>
        </authorList>
    </citation>
    <scope>NUCLEOTIDE SEQUENCE [LARGE SCALE GENOMIC DNA]</scope>
    <source>
        <strain evidence="5 6">DSM 11254</strain>
    </source>
</reference>
<keyword evidence="5" id="KW-0670">Pyruvate</keyword>
<evidence type="ECO:0000313" key="5">
    <source>
        <dbReference type="EMBL" id="QGP93145.1"/>
    </source>
</evidence>
<dbReference type="PIRSF" id="PIRSF001365">
    <property type="entry name" value="DHDPS"/>
    <property type="match status" value="1"/>
</dbReference>
<dbReference type="SMART" id="SM01130">
    <property type="entry name" value="DHDPS"/>
    <property type="match status" value="1"/>
</dbReference>
<keyword evidence="2 3" id="KW-0456">Lyase</keyword>
<evidence type="ECO:0000256" key="1">
    <source>
        <dbReference type="ARBA" id="ARBA00007592"/>
    </source>
</evidence>
<evidence type="ECO:0000256" key="2">
    <source>
        <dbReference type="ARBA" id="ARBA00023239"/>
    </source>
</evidence>
<dbReference type="EC" id="4.1.2.45" evidence="5"/>
<feature type="active site" description="Schiff-base intermediate with substrate" evidence="4">
    <location>
        <position position="177"/>
    </location>
</feature>
<dbReference type="AlphaFoldDB" id="A0A6I5ZU47"/>
<dbReference type="SUPFAM" id="SSF51569">
    <property type="entry name" value="Aldolase"/>
    <property type="match status" value="1"/>
</dbReference>
<evidence type="ECO:0000256" key="4">
    <source>
        <dbReference type="PIRSR" id="PIRSR001365-1"/>
    </source>
</evidence>
<feature type="active site" description="Proton donor/acceptor" evidence="4">
    <location>
        <position position="149"/>
    </location>
</feature>
<comment type="similarity">
    <text evidence="1 3">Belongs to the DapA family.</text>
</comment>
<dbReference type="EMBL" id="CP046244">
    <property type="protein sequence ID" value="QGP93145.1"/>
    <property type="molecule type" value="Genomic_DNA"/>
</dbReference>
<accession>A0A6I5ZU47</accession>
<evidence type="ECO:0000256" key="3">
    <source>
        <dbReference type="PIRNR" id="PIRNR001365"/>
    </source>
</evidence>
<dbReference type="OrthoDB" id="9782828at2"/>
<evidence type="ECO:0000313" key="6">
    <source>
        <dbReference type="Proteomes" id="UP000425916"/>
    </source>
</evidence>
<dbReference type="Pfam" id="PF00701">
    <property type="entry name" value="DHDPS"/>
    <property type="match status" value="1"/>
</dbReference>
<name>A0A6I5ZU47_9FIRM</name>
<organism evidence="5 6">
    <name type="scientific">Neomoorella glycerini</name>
    <dbReference type="NCBI Taxonomy" id="55779"/>
    <lineage>
        <taxon>Bacteria</taxon>
        <taxon>Bacillati</taxon>
        <taxon>Bacillota</taxon>
        <taxon>Clostridia</taxon>
        <taxon>Neomoorellales</taxon>
        <taxon>Neomoorellaceae</taxon>
        <taxon>Neomoorella</taxon>
    </lineage>
</organism>
<dbReference type="GO" id="GO:0008840">
    <property type="term" value="F:4-hydroxy-tetrahydrodipicolinate synthase activity"/>
    <property type="evidence" value="ECO:0007669"/>
    <property type="project" value="TreeGrafter"/>
</dbReference>
<protein>
    <submittedName>
        <fullName evidence="5">Trans-O-hydroxybenzylidenepyruvate hydratase-aldolase</fullName>
        <ecNumber evidence="5">4.1.2.45</ecNumber>
    </submittedName>
</protein>
<keyword evidence="6" id="KW-1185">Reference proteome</keyword>
<dbReference type="PANTHER" id="PTHR12128:SF66">
    <property type="entry name" value="4-HYDROXY-2-OXOGLUTARATE ALDOLASE, MITOCHONDRIAL"/>
    <property type="match status" value="1"/>
</dbReference>
<dbReference type="PANTHER" id="PTHR12128">
    <property type="entry name" value="DIHYDRODIPICOLINATE SYNTHASE"/>
    <property type="match status" value="1"/>
</dbReference>
<dbReference type="Proteomes" id="UP000425916">
    <property type="component" value="Chromosome"/>
</dbReference>
<dbReference type="Gene3D" id="3.20.20.70">
    <property type="entry name" value="Aldolase class I"/>
    <property type="match status" value="1"/>
</dbReference>
<gene>
    <name evidence="5" type="primary">nahE_2</name>
    <name evidence="5" type="ORF">MGLY_25450</name>
</gene>
<dbReference type="InterPro" id="IPR013785">
    <property type="entry name" value="Aldolase_TIM"/>
</dbReference>
<sequence length="323" mass="35612">MGLKFSAQDVRGIYNIIPTPATPNAHHIDADDTVNYEATYKLVNMLIDEGVDAILTNGTFGEGATLTEKEHIAFVAKVIETAGGRVPVFAGATTLNTRDTIRRGKLFREMGATGLFLGRPMWCECDDNTIVGFYSDIATALPDTPLIIYDNPEAFKGKLSPRVYSRLAGIPNIIASKYIAIGPQYLDDVEACGDSIRLLPLDSDWYYARKWVGEKAPACWTGSGNCGMAVLRALKKAIESGDDAYALEITRDIRYTYKTLFPHGSFKLFSLYNIPLEKARFDAAGLVEAGPARPPYHHVPQDYLEGAREAGRRWAEINKKYSG</sequence>
<proteinExistence type="inferred from homology"/>